<keyword evidence="10" id="KW-0735">Signal-anchor</keyword>
<evidence type="ECO:0000256" key="14">
    <source>
        <dbReference type="ARBA" id="ARBA00023180"/>
    </source>
</evidence>
<accession>A0A9X0CX71</accession>
<comment type="cofactor">
    <cofactor evidence="1">
        <name>Zn(2+)</name>
        <dbReference type="ChEBI" id="CHEBI:29105"/>
    </cofactor>
</comment>
<dbReference type="Gene3D" id="3.50.30.30">
    <property type="match status" value="1"/>
</dbReference>
<dbReference type="FunFam" id="3.40.630.10:FF:000009">
    <property type="entry name" value="N-acetylated-alpha-linked acidic dipeptidase 2"/>
    <property type="match status" value="1"/>
</dbReference>
<evidence type="ECO:0000256" key="11">
    <source>
        <dbReference type="ARBA" id="ARBA00022989"/>
    </source>
</evidence>
<evidence type="ECO:0000313" key="22">
    <source>
        <dbReference type="Proteomes" id="UP001163046"/>
    </source>
</evidence>
<dbReference type="GO" id="GO:0006508">
    <property type="term" value="P:proteolysis"/>
    <property type="evidence" value="ECO:0007669"/>
    <property type="project" value="UniProtKB-KW"/>
</dbReference>
<dbReference type="CDD" id="cd08022">
    <property type="entry name" value="M28_PSMA_like"/>
    <property type="match status" value="1"/>
</dbReference>
<dbReference type="InterPro" id="IPR036757">
    <property type="entry name" value="TFR-like_dimer_dom_sf"/>
</dbReference>
<dbReference type="EC" id="3.4.17.21" evidence="16"/>
<evidence type="ECO:0000256" key="10">
    <source>
        <dbReference type="ARBA" id="ARBA00022968"/>
    </source>
</evidence>
<keyword evidence="5" id="KW-0645">Protease</keyword>
<evidence type="ECO:0000256" key="13">
    <source>
        <dbReference type="ARBA" id="ARBA00023136"/>
    </source>
</evidence>
<evidence type="ECO:0000256" key="3">
    <source>
        <dbReference type="ARBA" id="ARBA00005634"/>
    </source>
</evidence>
<evidence type="ECO:0000256" key="1">
    <source>
        <dbReference type="ARBA" id="ARBA00001947"/>
    </source>
</evidence>
<evidence type="ECO:0000256" key="12">
    <source>
        <dbReference type="ARBA" id="ARBA00023049"/>
    </source>
</evidence>
<keyword evidence="13 17" id="KW-0472">Membrane</keyword>
<evidence type="ECO:0000256" key="7">
    <source>
        <dbReference type="ARBA" id="ARBA00022723"/>
    </source>
</evidence>
<keyword evidence="14" id="KW-0325">Glycoprotein</keyword>
<dbReference type="InterPro" id="IPR003137">
    <property type="entry name" value="PA_domain"/>
</dbReference>
<dbReference type="InterPro" id="IPR007365">
    <property type="entry name" value="TFR-like_dimer_dom"/>
</dbReference>
<gene>
    <name evidence="21" type="ORF">OS493_017785</name>
</gene>
<sequence>MLTIEEKGSIVYTGSPKRRCFIIFLIVLGLLAFAAIGIVAGYFIGRNSAAKSCDDDDSDTKTQNGKFTQKQLEEINKNAVEMVSTEELRNNLKFFTKQPHFPGSNESLDLAKHIQEKWTEYGINVTMKKYIIMLSRPKKPGVVALYNGSDEIYRSAPQEKFLVPSENNSLVVPPFNAYAPAGSVRGKLVYANYGRNSDFDELKRLGVNVTNKIVIMRYGKVGRATKSKRARKLGAIGAIYYMDPEEYAKQGVDKVYPEYNWMPSTGVQRGNIKSTPIRGDPQTPGYPSVEGMYRLPKEEAMKLLPQIPVHPISYKDAEPLLRTLVRNVVLSNSSFQGGLDFSYGIQMAENDDREVLLNVTNELFEADVYNVMGVIKGSTHPDELVLLGNHRDAWVFGAADASSGTAAMMEVSRVLGEQLKKGWRPKRTIVLLSWGAEEPKYMGSVEWLEEYSRLLSARAVAYLNVDMAVDGNYSFRAKSAPLLDWVLAKGAMKVPSPLGNETAFDEWIRKIPSTMGFNYLPRLQQPRAGSDYVNFIQRLGIPIVDIRYTYNSKISSNPLYHTVHDNFWWMSTLIDPEFKYHQVTTRIWTQITMTLADSVILPFNVTHYGDNLKVFNAGIKKKFADDFKNYTMEKDLAYLDKAVENFQTTAKAFDAFVKGADKEDYAVVGRINTRLLSVERAFVNLQPILQANPLQRHVVLVHSPSISYNWYGGVVDAIFRARKGLVSKEEVKKQVSIVAYGINSAAQVLKLSPIE</sequence>
<keyword evidence="11 17" id="KW-1133">Transmembrane helix</keyword>
<proteinExistence type="inferred from homology"/>
<evidence type="ECO:0000256" key="5">
    <source>
        <dbReference type="ARBA" id="ARBA00022670"/>
    </source>
</evidence>
<keyword evidence="12" id="KW-0482">Metalloprotease</keyword>
<dbReference type="Pfam" id="PF04253">
    <property type="entry name" value="TFR_dimer"/>
    <property type="match status" value="1"/>
</dbReference>
<feature type="domain" description="Transferrin receptor-like dimerisation" evidence="19">
    <location>
        <begin position="635"/>
        <end position="750"/>
    </location>
</feature>
<dbReference type="Gene3D" id="1.20.930.40">
    <property type="entry name" value="Transferrin receptor-like, dimerisation domain"/>
    <property type="match status" value="1"/>
</dbReference>
<reference evidence="21" key="1">
    <citation type="submission" date="2023-01" db="EMBL/GenBank/DDBJ databases">
        <title>Genome assembly of the deep-sea coral Lophelia pertusa.</title>
        <authorList>
            <person name="Herrera S."/>
            <person name="Cordes E."/>
        </authorList>
    </citation>
    <scope>NUCLEOTIDE SEQUENCE</scope>
    <source>
        <strain evidence="21">USNM1676648</strain>
        <tissue evidence="21">Polyp</tissue>
    </source>
</reference>
<dbReference type="SUPFAM" id="SSF52025">
    <property type="entry name" value="PA domain"/>
    <property type="match status" value="1"/>
</dbReference>
<dbReference type="CDD" id="cd02121">
    <property type="entry name" value="PA_GCPII_like"/>
    <property type="match status" value="1"/>
</dbReference>
<comment type="subcellular location">
    <subcellularLocation>
        <location evidence="2">Membrane</location>
        <topology evidence="2">Single-pass type II membrane protein</topology>
    </subcellularLocation>
</comment>
<keyword evidence="8" id="KW-0378">Hydrolase</keyword>
<dbReference type="EMBL" id="MU826359">
    <property type="protein sequence ID" value="KAJ7379272.1"/>
    <property type="molecule type" value="Genomic_DNA"/>
</dbReference>
<keyword evidence="9" id="KW-0862">Zinc</keyword>
<dbReference type="PANTHER" id="PTHR10404:SF77">
    <property type="entry name" value="GLUTAMATE CARBOXYPEPTIDASE 2 HOMOLOG"/>
    <property type="match status" value="1"/>
</dbReference>
<evidence type="ECO:0000256" key="6">
    <source>
        <dbReference type="ARBA" id="ARBA00022692"/>
    </source>
</evidence>
<dbReference type="InterPro" id="IPR007484">
    <property type="entry name" value="Peptidase_M28"/>
</dbReference>
<keyword evidence="6 17" id="KW-0812">Transmembrane</keyword>
<evidence type="ECO:0000256" key="16">
    <source>
        <dbReference type="ARBA" id="ARBA00066561"/>
    </source>
</evidence>
<dbReference type="Pfam" id="PF04389">
    <property type="entry name" value="Peptidase_M28"/>
    <property type="match status" value="1"/>
</dbReference>
<evidence type="ECO:0000256" key="17">
    <source>
        <dbReference type="SAM" id="Phobius"/>
    </source>
</evidence>
<evidence type="ECO:0000256" key="4">
    <source>
        <dbReference type="ARBA" id="ARBA00022645"/>
    </source>
</evidence>
<evidence type="ECO:0000259" key="20">
    <source>
        <dbReference type="Pfam" id="PF04389"/>
    </source>
</evidence>
<comment type="caution">
    <text evidence="21">The sequence shown here is derived from an EMBL/GenBank/DDBJ whole genome shotgun (WGS) entry which is preliminary data.</text>
</comment>
<dbReference type="AlphaFoldDB" id="A0A9X0CX71"/>
<comment type="similarity">
    <text evidence="3">Belongs to the peptidase M28 family. M28B subfamily.</text>
</comment>
<dbReference type="GO" id="GO:0046872">
    <property type="term" value="F:metal ion binding"/>
    <property type="evidence" value="ECO:0007669"/>
    <property type="project" value="UniProtKB-KW"/>
</dbReference>
<evidence type="ECO:0000256" key="8">
    <source>
        <dbReference type="ARBA" id="ARBA00022801"/>
    </source>
</evidence>
<feature type="domain" description="Peptidase M28" evidence="20">
    <location>
        <begin position="370"/>
        <end position="568"/>
    </location>
</feature>
<dbReference type="SUPFAM" id="SSF47672">
    <property type="entry name" value="Transferrin receptor-like dimerisation domain"/>
    <property type="match status" value="1"/>
</dbReference>
<keyword evidence="4" id="KW-0121">Carboxypeptidase</keyword>
<evidence type="ECO:0000313" key="21">
    <source>
        <dbReference type="EMBL" id="KAJ7379272.1"/>
    </source>
</evidence>
<dbReference type="Gene3D" id="3.40.630.10">
    <property type="entry name" value="Zn peptidases"/>
    <property type="match status" value="1"/>
</dbReference>
<dbReference type="InterPro" id="IPR039373">
    <property type="entry name" value="Peptidase_M28B"/>
</dbReference>
<evidence type="ECO:0000256" key="9">
    <source>
        <dbReference type="ARBA" id="ARBA00022833"/>
    </source>
</evidence>
<evidence type="ECO:0000259" key="18">
    <source>
        <dbReference type="Pfam" id="PF02225"/>
    </source>
</evidence>
<dbReference type="OrthoDB" id="5841748at2759"/>
<keyword evidence="7" id="KW-0479">Metal-binding</keyword>
<dbReference type="GO" id="GO:0016020">
    <property type="term" value="C:membrane"/>
    <property type="evidence" value="ECO:0007669"/>
    <property type="project" value="UniProtKB-SubCell"/>
</dbReference>
<evidence type="ECO:0000256" key="15">
    <source>
        <dbReference type="ARBA" id="ARBA00052003"/>
    </source>
</evidence>
<protein>
    <recommendedName>
        <fullName evidence="16">glutamate carboxypeptidase II</fullName>
        <ecNumber evidence="16">3.4.17.21</ecNumber>
    </recommendedName>
</protein>
<comment type="catalytic activity">
    <reaction evidence="15">
        <text>Release of an unsubstituted, C-terminal glutamyl residue, typically from Ac-Asp-Glu or folylpoly-gamma-glutamates.</text>
        <dbReference type="EC" id="3.4.17.21"/>
    </reaction>
</comment>
<dbReference type="PANTHER" id="PTHR10404">
    <property type="entry name" value="N-ACETYLATED-ALPHA-LINKED ACIDIC DIPEPTIDASE"/>
    <property type="match status" value="1"/>
</dbReference>
<organism evidence="21 22">
    <name type="scientific">Desmophyllum pertusum</name>
    <dbReference type="NCBI Taxonomy" id="174260"/>
    <lineage>
        <taxon>Eukaryota</taxon>
        <taxon>Metazoa</taxon>
        <taxon>Cnidaria</taxon>
        <taxon>Anthozoa</taxon>
        <taxon>Hexacorallia</taxon>
        <taxon>Scleractinia</taxon>
        <taxon>Caryophylliina</taxon>
        <taxon>Caryophylliidae</taxon>
        <taxon>Desmophyllum</taxon>
    </lineage>
</organism>
<dbReference type="SUPFAM" id="SSF53187">
    <property type="entry name" value="Zn-dependent exopeptidases"/>
    <property type="match status" value="1"/>
</dbReference>
<dbReference type="Pfam" id="PF02225">
    <property type="entry name" value="PA"/>
    <property type="match status" value="1"/>
</dbReference>
<evidence type="ECO:0000259" key="19">
    <source>
        <dbReference type="Pfam" id="PF04253"/>
    </source>
</evidence>
<name>A0A9X0CX71_9CNID</name>
<feature type="transmembrane region" description="Helical" evidence="17">
    <location>
        <begin position="21"/>
        <end position="44"/>
    </location>
</feature>
<dbReference type="InterPro" id="IPR046450">
    <property type="entry name" value="PA_dom_sf"/>
</dbReference>
<dbReference type="Proteomes" id="UP001163046">
    <property type="component" value="Unassembled WGS sequence"/>
</dbReference>
<dbReference type="FunFam" id="3.50.30.30:FF:000045">
    <property type="entry name" value="Predicted protein"/>
    <property type="match status" value="1"/>
</dbReference>
<keyword evidence="22" id="KW-1185">Reference proteome</keyword>
<feature type="domain" description="PA" evidence="18">
    <location>
        <begin position="184"/>
        <end position="273"/>
    </location>
</feature>
<dbReference type="GO" id="GO:0004181">
    <property type="term" value="F:metallocarboxypeptidase activity"/>
    <property type="evidence" value="ECO:0007669"/>
    <property type="project" value="UniProtKB-EC"/>
</dbReference>
<evidence type="ECO:0000256" key="2">
    <source>
        <dbReference type="ARBA" id="ARBA00004606"/>
    </source>
</evidence>